<dbReference type="EC" id="4.2.1.96" evidence="3"/>
<sequence length="455" mass="49310">MDIILVPGMWLGGWAWYAVAPKLEASGHRPRAVTLPGMGRDDDDRSSVTMQDAVDAVIAEIDACEGPVVVVGHSAGCGIASLAVAACADRVARAIYVAGFPAVEGRPLVEGYDVQDGLIPLPQWPEFDEADLRDLGEAGQEALGAYAVPTPARVVGDPAHYAGDERRHDVPVTVIATEFSSEDLLSWIAEGAPPVQEFTRIKDVTYVDIPTGHWPMLTRPDELTEAILAQPPIGSGRVRTAVSAKEFHEASGVDEWRVLYFGAYAFYRSQSYDQGVRLAVEVGRIADELEHYPDIDLRREGVTVRTFSRRNGGLTGSDIELAQRVSAMASELGMESDPTNLQQVGLAVAHDPEVDVRPFFAAVFGYEELGMEDAIDANRRGPHLWFQPLEPAKSGRGRMHIDIAVPPDVARARIEAALAAGGRMADDSHAPEWWTLASPDNHGVDIAAWTDFSDE</sequence>
<dbReference type="AlphaFoldDB" id="A0A7Y9GM77"/>
<dbReference type="SUPFAM" id="SSF53474">
    <property type="entry name" value="alpha/beta-Hydrolases"/>
    <property type="match status" value="1"/>
</dbReference>
<reference evidence="8 9" key="1">
    <citation type="submission" date="2020-07" db="EMBL/GenBank/DDBJ databases">
        <title>Sequencing the genomes of 1000 actinobacteria strains.</title>
        <authorList>
            <person name="Klenk H.-P."/>
        </authorList>
    </citation>
    <scope>NUCLEOTIDE SEQUENCE [LARGE SCALE GENOMIC DNA]</scope>
    <source>
        <strain evidence="8 9">DSM 24662</strain>
    </source>
</reference>
<dbReference type="Gene3D" id="3.30.1360.20">
    <property type="entry name" value="Transcriptional coactivator/pterin dehydratase"/>
    <property type="match status" value="1"/>
</dbReference>
<evidence type="ECO:0000256" key="3">
    <source>
        <dbReference type="ARBA" id="ARBA00013252"/>
    </source>
</evidence>
<organism evidence="8 9">
    <name type="scientific">Microbacterium immunditiarum</name>
    <dbReference type="NCBI Taxonomy" id="337480"/>
    <lineage>
        <taxon>Bacteria</taxon>
        <taxon>Bacillati</taxon>
        <taxon>Actinomycetota</taxon>
        <taxon>Actinomycetes</taxon>
        <taxon>Micrococcales</taxon>
        <taxon>Microbacteriaceae</taxon>
        <taxon>Microbacterium</taxon>
    </lineage>
</organism>
<evidence type="ECO:0000313" key="9">
    <source>
        <dbReference type="Proteomes" id="UP000576969"/>
    </source>
</evidence>
<feature type="domain" description="Glyoxalase-like" evidence="7">
    <location>
        <begin position="356"/>
        <end position="445"/>
    </location>
</feature>
<dbReference type="GO" id="GO:0008124">
    <property type="term" value="F:4-alpha-hydroxytetrahydrobiopterin dehydratase activity"/>
    <property type="evidence" value="ECO:0007669"/>
    <property type="project" value="UniProtKB-EC"/>
</dbReference>
<name>A0A7Y9GM77_9MICO</name>
<dbReference type="InterPro" id="IPR041581">
    <property type="entry name" value="Glyoxalase_6"/>
</dbReference>
<keyword evidence="5" id="KW-0456">Lyase</keyword>
<comment type="catalytic activity">
    <reaction evidence="1">
        <text>(4aS,6R)-4a-hydroxy-L-erythro-5,6,7,8-tetrahydrobiopterin = (6R)-L-erythro-6,7-dihydrobiopterin + H2O</text>
        <dbReference type="Rhea" id="RHEA:11920"/>
        <dbReference type="ChEBI" id="CHEBI:15377"/>
        <dbReference type="ChEBI" id="CHEBI:15642"/>
        <dbReference type="ChEBI" id="CHEBI:43120"/>
        <dbReference type="EC" id="4.2.1.96"/>
    </reaction>
</comment>
<dbReference type="Gene3D" id="3.10.180.10">
    <property type="entry name" value="2,3-Dihydroxybiphenyl 1,2-Dioxygenase, domain 1"/>
    <property type="match status" value="1"/>
</dbReference>
<dbReference type="Proteomes" id="UP000576969">
    <property type="component" value="Unassembled WGS sequence"/>
</dbReference>
<accession>A0A7Y9GM77</accession>
<dbReference type="Pfam" id="PF18029">
    <property type="entry name" value="Glyoxalase_6"/>
    <property type="match status" value="1"/>
</dbReference>
<evidence type="ECO:0000313" key="8">
    <source>
        <dbReference type="EMBL" id="NYE19093.1"/>
    </source>
</evidence>
<dbReference type="Pfam" id="PF01329">
    <property type="entry name" value="Pterin_4a"/>
    <property type="match status" value="1"/>
</dbReference>
<protein>
    <recommendedName>
        <fullName evidence="4">Putative pterin-4-alpha-carbinolamine dehydratase</fullName>
        <ecNumber evidence="3">4.2.1.96</ecNumber>
    </recommendedName>
</protein>
<dbReference type="Pfam" id="PF12697">
    <property type="entry name" value="Abhydrolase_6"/>
    <property type="match status" value="1"/>
</dbReference>
<dbReference type="SUPFAM" id="SSF55248">
    <property type="entry name" value="PCD-like"/>
    <property type="match status" value="1"/>
</dbReference>
<dbReference type="PANTHER" id="PTHR37017:SF11">
    <property type="entry name" value="ESTERASE_LIPASE_THIOESTERASE DOMAIN-CONTAINING PROTEIN"/>
    <property type="match status" value="1"/>
</dbReference>
<comment type="similarity">
    <text evidence="2">Belongs to the pterin-4-alpha-carbinolamine dehydratase family.</text>
</comment>
<dbReference type="EMBL" id="JACCBV010000001">
    <property type="protein sequence ID" value="NYE19093.1"/>
    <property type="molecule type" value="Genomic_DNA"/>
</dbReference>
<dbReference type="PANTHER" id="PTHR37017">
    <property type="entry name" value="AB HYDROLASE-1 DOMAIN-CONTAINING PROTEIN-RELATED"/>
    <property type="match status" value="1"/>
</dbReference>
<dbReference type="InterPro" id="IPR029058">
    <property type="entry name" value="AB_hydrolase_fold"/>
</dbReference>
<gene>
    <name evidence="8" type="ORF">BJ991_001121</name>
</gene>
<proteinExistence type="inferred from homology"/>
<dbReference type="InterPro" id="IPR029068">
    <property type="entry name" value="Glyas_Bleomycin-R_OHBP_Dase"/>
</dbReference>
<dbReference type="InterPro" id="IPR036428">
    <property type="entry name" value="PCD_sf"/>
</dbReference>
<evidence type="ECO:0000256" key="4">
    <source>
        <dbReference type="ARBA" id="ARBA00021735"/>
    </source>
</evidence>
<dbReference type="InterPro" id="IPR052897">
    <property type="entry name" value="Sec-Metab_Biosynth_Hydrolase"/>
</dbReference>
<dbReference type="InterPro" id="IPR001533">
    <property type="entry name" value="Pterin_deHydtase"/>
</dbReference>
<evidence type="ECO:0000256" key="1">
    <source>
        <dbReference type="ARBA" id="ARBA00001554"/>
    </source>
</evidence>
<dbReference type="GO" id="GO:0006729">
    <property type="term" value="P:tetrahydrobiopterin biosynthetic process"/>
    <property type="evidence" value="ECO:0007669"/>
    <property type="project" value="InterPro"/>
</dbReference>
<dbReference type="InterPro" id="IPR000073">
    <property type="entry name" value="AB_hydrolase_1"/>
</dbReference>
<dbReference type="Gene3D" id="3.40.50.1820">
    <property type="entry name" value="alpha/beta hydrolase"/>
    <property type="match status" value="1"/>
</dbReference>
<dbReference type="RefSeq" id="WP_179488203.1">
    <property type="nucleotide sequence ID" value="NZ_JACCBV010000001.1"/>
</dbReference>
<evidence type="ECO:0000259" key="7">
    <source>
        <dbReference type="Pfam" id="PF18029"/>
    </source>
</evidence>
<evidence type="ECO:0000256" key="2">
    <source>
        <dbReference type="ARBA" id="ARBA00006472"/>
    </source>
</evidence>
<comment type="caution">
    <text evidence="8">The sequence shown here is derived from an EMBL/GenBank/DDBJ whole genome shotgun (WGS) entry which is preliminary data.</text>
</comment>
<feature type="domain" description="AB hydrolase-1" evidence="6">
    <location>
        <begin position="3"/>
        <end position="225"/>
    </location>
</feature>
<evidence type="ECO:0000259" key="6">
    <source>
        <dbReference type="Pfam" id="PF12697"/>
    </source>
</evidence>
<evidence type="ECO:0000256" key="5">
    <source>
        <dbReference type="ARBA" id="ARBA00023239"/>
    </source>
</evidence>
<keyword evidence="9" id="KW-1185">Reference proteome</keyword>